<gene>
    <name evidence="1" type="ORF">GNZ13_32120</name>
</gene>
<comment type="caution">
    <text evidence="1">The sequence shown here is derived from an EMBL/GenBank/DDBJ whole genome shotgun (WGS) entry which is preliminary data.</text>
</comment>
<name>A0A972SLF5_9BURK</name>
<proteinExistence type="predicted"/>
<evidence type="ECO:0000313" key="1">
    <source>
        <dbReference type="EMBL" id="NPT59082.1"/>
    </source>
</evidence>
<dbReference type="AlphaFoldDB" id="A0A972SLF5"/>
<evidence type="ECO:0000313" key="2">
    <source>
        <dbReference type="Proteomes" id="UP000655523"/>
    </source>
</evidence>
<accession>A0A972SLF5</accession>
<dbReference type="RefSeq" id="WP_172172104.1">
    <property type="nucleotide sequence ID" value="NZ_WOEZ01000185.1"/>
</dbReference>
<dbReference type="EMBL" id="WOEZ01000185">
    <property type="protein sequence ID" value="NPT59082.1"/>
    <property type="molecule type" value="Genomic_DNA"/>
</dbReference>
<organism evidence="1 2">
    <name type="scientific">Paraburkholderia elongata</name>
    <dbReference type="NCBI Taxonomy" id="2675747"/>
    <lineage>
        <taxon>Bacteria</taxon>
        <taxon>Pseudomonadati</taxon>
        <taxon>Pseudomonadota</taxon>
        <taxon>Betaproteobacteria</taxon>
        <taxon>Burkholderiales</taxon>
        <taxon>Burkholderiaceae</taxon>
        <taxon>Paraburkholderia</taxon>
    </lineage>
</organism>
<keyword evidence="2" id="KW-1185">Reference proteome</keyword>
<protein>
    <submittedName>
        <fullName evidence="1">Uncharacterized protein</fullName>
    </submittedName>
</protein>
<sequence length="102" mass="11603">MREIEKLESQLRGLMEGEFSSMTISFNSHASGYVNARRAIEEGEYGHADWVSDEECQKAAETNSVWEIHWYPQTPIGFYAVAASTLEACLRRVLEEPWSTAD</sequence>
<dbReference type="Proteomes" id="UP000655523">
    <property type="component" value="Unassembled WGS sequence"/>
</dbReference>
<reference evidence="1 2" key="1">
    <citation type="submission" date="2019-11" db="EMBL/GenBank/DDBJ databases">
        <title>Metabolism of dissolved organic matter in forest soils.</title>
        <authorList>
            <person name="Cyle K.T."/>
            <person name="Wilhelm R.C."/>
            <person name="Martinez C.E."/>
        </authorList>
    </citation>
    <scope>NUCLEOTIDE SEQUENCE [LARGE SCALE GENOMIC DNA]</scope>
    <source>
        <strain evidence="1 2">5N</strain>
    </source>
</reference>